<dbReference type="GO" id="GO:0140359">
    <property type="term" value="F:ABC-type transporter activity"/>
    <property type="evidence" value="ECO:0007669"/>
    <property type="project" value="InterPro"/>
</dbReference>
<dbReference type="PANTHER" id="PTHR43027:SF1">
    <property type="entry name" value="DOXORUBICIN RESISTANCE ABC TRANSPORTER PERMEASE PROTEIN DRRC-RELATED"/>
    <property type="match status" value="1"/>
</dbReference>
<feature type="transmembrane region" description="Helical" evidence="5">
    <location>
        <begin position="66"/>
        <end position="85"/>
    </location>
</feature>
<keyword evidence="2 5" id="KW-0812">Transmembrane</keyword>
<dbReference type="GO" id="GO:0016020">
    <property type="term" value="C:membrane"/>
    <property type="evidence" value="ECO:0007669"/>
    <property type="project" value="UniProtKB-SubCell"/>
</dbReference>
<keyword evidence="4 5" id="KW-0472">Membrane</keyword>
<feature type="transmembrane region" description="Helical" evidence="5">
    <location>
        <begin position="150"/>
        <end position="178"/>
    </location>
</feature>
<protein>
    <submittedName>
        <fullName evidence="7">ABC-2 type transport system permease protein</fullName>
    </submittedName>
</protein>
<keyword evidence="3 5" id="KW-1133">Transmembrane helix</keyword>
<feature type="transmembrane region" description="Helical" evidence="5">
    <location>
        <begin position="187"/>
        <end position="205"/>
    </location>
</feature>
<feature type="transmembrane region" description="Helical" evidence="5">
    <location>
        <begin position="241"/>
        <end position="264"/>
    </location>
</feature>
<comment type="caution">
    <text evidence="7">The sequence shown here is derived from an EMBL/GenBank/DDBJ whole genome shotgun (WGS) entry which is preliminary data.</text>
</comment>
<evidence type="ECO:0000313" key="8">
    <source>
        <dbReference type="Proteomes" id="UP001229244"/>
    </source>
</evidence>
<evidence type="ECO:0000256" key="4">
    <source>
        <dbReference type="ARBA" id="ARBA00023136"/>
    </source>
</evidence>
<name>A0AAE3VLA0_9HYPH</name>
<dbReference type="PANTHER" id="PTHR43027">
    <property type="entry name" value="DOXORUBICIN RESISTANCE ABC TRANSPORTER PERMEASE PROTEIN DRRC-RELATED"/>
    <property type="match status" value="1"/>
</dbReference>
<evidence type="ECO:0000313" key="7">
    <source>
        <dbReference type="EMBL" id="MDQ0314003.1"/>
    </source>
</evidence>
<reference evidence="7" key="1">
    <citation type="submission" date="2023-07" db="EMBL/GenBank/DDBJ databases">
        <title>Genomic Encyclopedia of Type Strains, Phase IV (KMG-IV): sequencing the most valuable type-strain genomes for metagenomic binning, comparative biology and taxonomic classification.</title>
        <authorList>
            <person name="Goeker M."/>
        </authorList>
    </citation>
    <scope>NUCLEOTIDE SEQUENCE</scope>
    <source>
        <strain evidence="7">DSM 21202</strain>
    </source>
</reference>
<proteinExistence type="predicted"/>
<accession>A0AAE3VLA0</accession>
<dbReference type="Proteomes" id="UP001229244">
    <property type="component" value="Unassembled WGS sequence"/>
</dbReference>
<dbReference type="InterPro" id="IPR013525">
    <property type="entry name" value="ABC2_TM"/>
</dbReference>
<feature type="transmembrane region" description="Helical" evidence="5">
    <location>
        <begin position="42"/>
        <end position="60"/>
    </location>
</feature>
<evidence type="ECO:0000259" key="6">
    <source>
        <dbReference type="Pfam" id="PF01061"/>
    </source>
</evidence>
<sequence length="278" mass="30792">MLYSRTGAGIPEYRSISPARTFAMIQRYTYLLRSSWPRVLELIYWPTVQMLMWGFLQLYLNEQSGFIAGAGSVFIGSVLLWDILFRGQLGFSISFLEEMWARNIGNLMMTPLRPAEFIAALMGMSVIRLAIGLVPVTAMAYAFFSFNLWSLGLVLVAFFANLILTSWAIGIAVSGLVLRQGLGAETLAWSLTFLLLPLTCVYYPVAVLPEWLQTIAWMLPPTYVFEGMRAVLIDGVFRADLMIWALGLNAVLITGASVLFVALFNASRSAGSLLALGE</sequence>
<evidence type="ECO:0000256" key="2">
    <source>
        <dbReference type="ARBA" id="ARBA00022692"/>
    </source>
</evidence>
<keyword evidence="8" id="KW-1185">Reference proteome</keyword>
<evidence type="ECO:0000256" key="1">
    <source>
        <dbReference type="ARBA" id="ARBA00004141"/>
    </source>
</evidence>
<dbReference type="Pfam" id="PF01061">
    <property type="entry name" value="ABC2_membrane"/>
    <property type="match status" value="1"/>
</dbReference>
<comment type="subcellular location">
    <subcellularLocation>
        <location evidence="1">Membrane</location>
        <topology evidence="1">Multi-pass membrane protein</topology>
    </subcellularLocation>
</comment>
<feature type="domain" description="ABC-2 type transporter transmembrane" evidence="6">
    <location>
        <begin position="38"/>
        <end position="232"/>
    </location>
</feature>
<organism evidence="7 8">
    <name type="scientific">Amorphus orientalis</name>
    <dbReference type="NCBI Taxonomy" id="649198"/>
    <lineage>
        <taxon>Bacteria</taxon>
        <taxon>Pseudomonadati</taxon>
        <taxon>Pseudomonadota</taxon>
        <taxon>Alphaproteobacteria</taxon>
        <taxon>Hyphomicrobiales</taxon>
        <taxon>Amorphaceae</taxon>
        <taxon>Amorphus</taxon>
    </lineage>
</organism>
<feature type="transmembrane region" description="Helical" evidence="5">
    <location>
        <begin position="117"/>
        <end position="144"/>
    </location>
</feature>
<gene>
    <name evidence="7" type="ORF">J2S73_000440</name>
</gene>
<dbReference type="EMBL" id="JAUSUL010000001">
    <property type="protein sequence ID" value="MDQ0314003.1"/>
    <property type="molecule type" value="Genomic_DNA"/>
</dbReference>
<evidence type="ECO:0000256" key="3">
    <source>
        <dbReference type="ARBA" id="ARBA00022989"/>
    </source>
</evidence>
<dbReference type="InterPro" id="IPR052902">
    <property type="entry name" value="ABC-2_transporter"/>
</dbReference>
<dbReference type="AlphaFoldDB" id="A0AAE3VLA0"/>
<dbReference type="RefSeq" id="WP_306883791.1">
    <property type="nucleotide sequence ID" value="NZ_JAUSUL010000001.1"/>
</dbReference>
<evidence type="ECO:0000256" key="5">
    <source>
        <dbReference type="SAM" id="Phobius"/>
    </source>
</evidence>